<dbReference type="InterPro" id="IPR013221">
    <property type="entry name" value="Mur_ligase_cen"/>
</dbReference>
<evidence type="ECO:0000259" key="12">
    <source>
        <dbReference type="Pfam" id="PF08245"/>
    </source>
</evidence>
<dbReference type="PANTHER" id="PTHR11136">
    <property type="entry name" value="FOLYLPOLYGLUTAMATE SYNTHASE-RELATED"/>
    <property type="match status" value="1"/>
</dbReference>
<gene>
    <name evidence="13" type="ORF">H8717_09960</name>
</gene>
<dbReference type="InterPro" id="IPR036565">
    <property type="entry name" value="Mur-like_cat_sf"/>
</dbReference>
<evidence type="ECO:0000256" key="8">
    <source>
        <dbReference type="ARBA" id="ARBA00030592"/>
    </source>
</evidence>
<evidence type="ECO:0000313" key="14">
    <source>
        <dbReference type="Proteomes" id="UP000658131"/>
    </source>
</evidence>
<name>A0ABR7NJY5_9FIRM</name>
<dbReference type="SUPFAM" id="SSF53623">
    <property type="entry name" value="MurD-like peptide ligases, catalytic domain"/>
    <property type="match status" value="1"/>
</dbReference>
<dbReference type="InterPro" id="IPR004101">
    <property type="entry name" value="Mur_ligase_C"/>
</dbReference>
<evidence type="ECO:0000256" key="5">
    <source>
        <dbReference type="ARBA" id="ARBA00022741"/>
    </source>
</evidence>
<evidence type="ECO:0000313" key="13">
    <source>
        <dbReference type="EMBL" id="MBC8576723.1"/>
    </source>
</evidence>
<dbReference type="EC" id="6.3.2.17" evidence="2"/>
<evidence type="ECO:0000256" key="10">
    <source>
        <dbReference type="PIRNR" id="PIRNR001563"/>
    </source>
</evidence>
<sequence>MAQQCEALAYIHNVSWKGKRPTLDRARELLHRMGDPQKRLKFVHIAGTNGKGSTAAITASILEAAGLRTGLFTSPYLMRFHERMRVNGEEITDQELNEITAFVRPLAETMTDHPSEFDLVTCIGLEFFARRGCGIVVLEVGMGGRLDSTNVIDSPEAAVITAIGLDHTEYLGDTVEKIAAEKAGIIKAGSAAVLAAQQAPVTEVIRAHCDVLGVPLSVADPAVLFTDCRTTLDGERFCYGGEDLTLSLVGAHQRQNAAAAIETALTLRKRGWRIPSEAIRTGLRNARWAGRFEVLSWNPVFIVDGGHNPQGARTVAETLGTLFPGKKVSFLTGVLADKDGRGILVPVLPLAKRFYTVTPESPRALPAEELARELREEHGIEAFACPSIQEGVRRTLADADPGDVICAYGSLYQVGEIRSCFGLD</sequence>
<evidence type="ECO:0000256" key="2">
    <source>
        <dbReference type="ARBA" id="ARBA00013025"/>
    </source>
</evidence>
<accession>A0ABR7NJY5</accession>
<dbReference type="Gene3D" id="3.90.190.20">
    <property type="entry name" value="Mur ligase, C-terminal domain"/>
    <property type="match status" value="1"/>
</dbReference>
<feature type="domain" description="Mur ligase central" evidence="12">
    <location>
        <begin position="45"/>
        <end position="263"/>
    </location>
</feature>
<keyword evidence="14" id="KW-1185">Reference proteome</keyword>
<dbReference type="Pfam" id="PF02875">
    <property type="entry name" value="Mur_ligase_C"/>
    <property type="match status" value="1"/>
</dbReference>
<evidence type="ECO:0000256" key="4">
    <source>
        <dbReference type="ARBA" id="ARBA00022723"/>
    </source>
</evidence>
<dbReference type="PROSITE" id="PS01011">
    <property type="entry name" value="FOLYLPOLYGLU_SYNT_1"/>
    <property type="match status" value="1"/>
</dbReference>
<dbReference type="RefSeq" id="WP_262400223.1">
    <property type="nucleotide sequence ID" value="NZ_JACRTB010000014.1"/>
</dbReference>
<evidence type="ECO:0000256" key="6">
    <source>
        <dbReference type="ARBA" id="ARBA00022840"/>
    </source>
</evidence>
<protein>
    <recommendedName>
        <fullName evidence="2">tetrahydrofolate synthase</fullName>
        <ecNumber evidence="2">6.3.2.17</ecNumber>
    </recommendedName>
    <alternativeName>
        <fullName evidence="8">Tetrahydrofolylpolyglutamate synthase</fullName>
    </alternativeName>
</protein>
<organism evidence="13 14">
    <name type="scientific">Yanshouia hominis</name>
    <dbReference type="NCBI Taxonomy" id="2763673"/>
    <lineage>
        <taxon>Bacteria</taxon>
        <taxon>Bacillati</taxon>
        <taxon>Bacillota</taxon>
        <taxon>Clostridia</taxon>
        <taxon>Eubacteriales</taxon>
        <taxon>Oscillospiraceae</taxon>
        <taxon>Yanshouia</taxon>
    </lineage>
</organism>
<evidence type="ECO:0000256" key="3">
    <source>
        <dbReference type="ARBA" id="ARBA00022598"/>
    </source>
</evidence>
<keyword evidence="7" id="KW-0460">Magnesium</keyword>
<dbReference type="Pfam" id="PF08245">
    <property type="entry name" value="Mur_ligase_M"/>
    <property type="match status" value="1"/>
</dbReference>
<dbReference type="SUPFAM" id="SSF53244">
    <property type="entry name" value="MurD-like peptide ligases, peptide-binding domain"/>
    <property type="match status" value="1"/>
</dbReference>
<dbReference type="InterPro" id="IPR001645">
    <property type="entry name" value="Folylpolyglutamate_synth"/>
</dbReference>
<dbReference type="Proteomes" id="UP000658131">
    <property type="component" value="Unassembled WGS sequence"/>
</dbReference>
<dbReference type="Gene3D" id="3.40.1190.10">
    <property type="entry name" value="Mur-like, catalytic domain"/>
    <property type="match status" value="1"/>
</dbReference>
<keyword evidence="3 10" id="KW-0436">Ligase</keyword>
<comment type="caution">
    <text evidence="13">The sequence shown here is derived from an EMBL/GenBank/DDBJ whole genome shotgun (WGS) entry which is preliminary data.</text>
</comment>
<proteinExistence type="inferred from homology"/>
<dbReference type="PROSITE" id="PS01012">
    <property type="entry name" value="FOLYLPOLYGLU_SYNT_2"/>
    <property type="match status" value="1"/>
</dbReference>
<evidence type="ECO:0000259" key="11">
    <source>
        <dbReference type="Pfam" id="PF02875"/>
    </source>
</evidence>
<dbReference type="EMBL" id="JACRTB010000014">
    <property type="protein sequence ID" value="MBC8576723.1"/>
    <property type="molecule type" value="Genomic_DNA"/>
</dbReference>
<dbReference type="PIRSF" id="PIRSF001563">
    <property type="entry name" value="Folylpolyglu_synth"/>
    <property type="match status" value="1"/>
</dbReference>
<reference evidence="13 14" key="1">
    <citation type="submission" date="2020-08" db="EMBL/GenBank/DDBJ databases">
        <title>Genome public.</title>
        <authorList>
            <person name="Liu C."/>
            <person name="Sun Q."/>
        </authorList>
    </citation>
    <scope>NUCLEOTIDE SEQUENCE [LARGE SCALE GENOMIC DNA]</scope>
    <source>
        <strain evidence="13 14">BX1</strain>
    </source>
</reference>
<dbReference type="PANTHER" id="PTHR11136:SF0">
    <property type="entry name" value="DIHYDROFOLATE SYNTHETASE-RELATED"/>
    <property type="match status" value="1"/>
</dbReference>
<dbReference type="InterPro" id="IPR018109">
    <property type="entry name" value="Folylpolyglutamate_synth_CS"/>
</dbReference>
<dbReference type="InterPro" id="IPR036615">
    <property type="entry name" value="Mur_ligase_C_dom_sf"/>
</dbReference>
<evidence type="ECO:0000256" key="1">
    <source>
        <dbReference type="ARBA" id="ARBA00008276"/>
    </source>
</evidence>
<evidence type="ECO:0000256" key="9">
    <source>
        <dbReference type="ARBA" id="ARBA00047493"/>
    </source>
</evidence>
<keyword evidence="4" id="KW-0479">Metal-binding</keyword>
<keyword evidence="5 10" id="KW-0547">Nucleotide-binding</keyword>
<keyword evidence="6 10" id="KW-0067">ATP-binding</keyword>
<dbReference type="NCBIfam" id="TIGR01499">
    <property type="entry name" value="folC"/>
    <property type="match status" value="1"/>
</dbReference>
<feature type="domain" description="Mur ligase C-terminal" evidence="11">
    <location>
        <begin position="290"/>
        <end position="410"/>
    </location>
</feature>
<comment type="catalytic activity">
    <reaction evidence="9">
        <text>(6S)-5,6,7,8-tetrahydrofolyl-(gamma-L-Glu)(n) + L-glutamate + ATP = (6S)-5,6,7,8-tetrahydrofolyl-(gamma-L-Glu)(n+1) + ADP + phosphate + H(+)</text>
        <dbReference type="Rhea" id="RHEA:10580"/>
        <dbReference type="Rhea" id="RHEA-COMP:14738"/>
        <dbReference type="Rhea" id="RHEA-COMP:14740"/>
        <dbReference type="ChEBI" id="CHEBI:15378"/>
        <dbReference type="ChEBI" id="CHEBI:29985"/>
        <dbReference type="ChEBI" id="CHEBI:30616"/>
        <dbReference type="ChEBI" id="CHEBI:43474"/>
        <dbReference type="ChEBI" id="CHEBI:141005"/>
        <dbReference type="ChEBI" id="CHEBI:456216"/>
        <dbReference type="EC" id="6.3.2.17"/>
    </reaction>
</comment>
<evidence type="ECO:0000256" key="7">
    <source>
        <dbReference type="ARBA" id="ARBA00022842"/>
    </source>
</evidence>
<comment type="similarity">
    <text evidence="1 10">Belongs to the folylpolyglutamate synthase family.</text>
</comment>